<sequence>MMLTYSYNSNMLKIKEEKQDTDIHFQIQIKDDRYLEQFKLVLQFFDDNKVYTDVLSYPYENHEYRVIVREDYYNDFLAEMLKARLLQSLKWNDLVL</sequence>
<reference evidence="1 2" key="1">
    <citation type="submission" date="2023-07" db="EMBL/GenBank/DDBJ databases">
        <title>Paenibacillus sp. JX-17 nov. isolated from soil.</title>
        <authorList>
            <person name="Wan Y."/>
            <person name="Liu B."/>
        </authorList>
    </citation>
    <scope>NUCLEOTIDE SEQUENCE [LARGE SCALE GENOMIC DNA]</scope>
    <source>
        <strain evidence="1 2">JX-17</strain>
    </source>
</reference>
<organism evidence="1 2">
    <name type="scientific">Paenibacillus lacisoli</name>
    <dbReference type="NCBI Taxonomy" id="3064525"/>
    <lineage>
        <taxon>Bacteria</taxon>
        <taxon>Bacillati</taxon>
        <taxon>Bacillota</taxon>
        <taxon>Bacilli</taxon>
        <taxon>Bacillales</taxon>
        <taxon>Paenibacillaceae</taxon>
        <taxon>Paenibacillus</taxon>
    </lineage>
</organism>
<proteinExistence type="predicted"/>
<gene>
    <name evidence="1" type="ORF">Q5741_16795</name>
</gene>
<name>A0ABT9CFM4_9BACL</name>
<keyword evidence="2" id="KW-1185">Reference proteome</keyword>
<comment type="caution">
    <text evidence="1">The sequence shown here is derived from an EMBL/GenBank/DDBJ whole genome shotgun (WGS) entry which is preliminary data.</text>
</comment>
<evidence type="ECO:0000313" key="2">
    <source>
        <dbReference type="Proteomes" id="UP001240171"/>
    </source>
</evidence>
<dbReference type="Proteomes" id="UP001240171">
    <property type="component" value="Unassembled WGS sequence"/>
</dbReference>
<evidence type="ECO:0000313" key="1">
    <source>
        <dbReference type="EMBL" id="MDO7908072.1"/>
    </source>
</evidence>
<protein>
    <submittedName>
        <fullName evidence="1">Uncharacterized protein</fullName>
    </submittedName>
</protein>
<dbReference type="EMBL" id="JAUQTB010000011">
    <property type="protein sequence ID" value="MDO7908072.1"/>
    <property type="molecule type" value="Genomic_DNA"/>
</dbReference>
<accession>A0ABT9CFM4</accession>